<dbReference type="Pfam" id="PF02518">
    <property type="entry name" value="HATPase_c"/>
    <property type="match status" value="1"/>
</dbReference>
<dbReference type="InterPro" id="IPR004358">
    <property type="entry name" value="Sig_transdc_His_kin-like_C"/>
</dbReference>
<evidence type="ECO:0000256" key="4">
    <source>
        <dbReference type="ARBA" id="ARBA00022679"/>
    </source>
</evidence>
<dbReference type="GO" id="GO:0004673">
    <property type="term" value="F:protein histidine kinase activity"/>
    <property type="evidence" value="ECO:0007669"/>
    <property type="project" value="UniProtKB-EC"/>
</dbReference>
<dbReference type="PRINTS" id="PR00344">
    <property type="entry name" value="BCTRLSENSOR"/>
</dbReference>
<keyword evidence="8" id="KW-0902">Two-component regulatory system</keyword>
<evidence type="ECO:0000313" key="11">
    <source>
        <dbReference type="Proteomes" id="UP000198790"/>
    </source>
</evidence>
<organism evidence="10 11">
    <name type="scientific">Algoriphagus aquimarinus</name>
    <dbReference type="NCBI Taxonomy" id="237018"/>
    <lineage>
        <taxon>Bacteria</taxon>
        <taxon>Pseudomonadati</taxon>
        <taxon>Bacteroidota</taxon>
        <taxon>Cytophagia</taxon>
        <taxon>Cytophagales</taxon>
        <taxon>Cyclobacteriaceae</taxon>
        <taxon>Algoriphagus</taxon>
    </lineage>
</organism>
<dbReference type="OrthoDB" id="9816482at2"/>
<dbReference type="EC" id="2.7.13.3" evidence="2"/>
<name>A0A1I1AU63_9BACT</name>
<dbReference type="PROSITE" id="PS50109">
    <property type="entry name" value="HIS_KIN"/>
    <property type="match status" value="1"/>
</dbReference>
<dbReference type="Proteomes" id="UP000198790">
    <property type="component" value="Unassembled WGS sequence"/>
</dbReference>
<keyword evidence="11" id="KW-1185">Reference proteome</keyword>
<comment type="catalytic activity">
    <reaction evidence="1">
        <text>ATP + protein L-histidine = ADP + protein N-phospho-L-histidine.</text>
        <dbReference type="EC" id="2.7.13.3"/>
    </reaction>
</comment>
<feature type="domain" description="Histidine kinase" evidence="9">
    <location>
        <begin position="528"/>
        <end position="750"/>
    </location>
</feature>
<dbReference type="PANTHER" id="PTHR43065">
    <property type="entry name" value="SENSOR HISTIDINE KINASE"/>
    <property type="match status" value="1"/>
</dbReference>
<keyword evidence="4" id="KW-0808">Transferase</keyword>
<sequence length="750" mass="84922">MPEDVKIKDGVYQIRPAGRHIITIGRDLIKDKYAAIVELVKNAYDADSPTCKVSLLPFKKEVEINGKAKIENGIKIKIQDEGHGMSFETVTDKWMVPSTDDKLNRGISPNGRIMQGKKGIGRYSASMIGDDMVLQTIDQTGDLTTLYLIWDHFEKAKYLSDVDVLIENFKTAKASGTEIVILGDESHLNEWTTKQIQNLKFELKKLIPPKDDDDSLAEKKDDFEIQLEIGDFPFGEGYSNYSEIIEPYPLFDFFDYRISGSVNDKGVASLKFENKRIKNSPVEDLNDFKVLLNIDSEDSIGSGAYCGNVKLDFRVFDRDASSIDGLIERGLKDPATGQYVGRREARIILDKFNGIGVYRNGFRIRPLGDAGFDWLELDNQRVQNPSLKVGSDQVIGFIHIVSEDESGLIEKSARDGLKENAQYAGLMQIAKNVLKELENRRFAYRQSVGLGRNNRDINQRIKVLYNFKDLQENIDKELDALGVEKSKRENINKLISDKEKKNNKIADELEQVIALYQGQATVGKIVNVVLHEGRKPLGYFKNQIPLIQEWSTELGSEFSQELLDKVLNRLSVIGEQGQIFIKLFGKLDPLSAKKRTNKKDFNISQVIENVKDVFLSELNSQNIELNIDCDINLTAFGWKEDFYIVFTNLVDNSLYWFQNVTDRLRKISFKVYEDENDDLLIIEYRDNGPGIEKHLIESEVIFDPEFSNKTGGGTGLGLAISGEAIDRNGGDLKAIYSEEGAFFKVEIKLQ</sequence>
<evidence type="ECO:0000256" key="7">
    <source>
        <dbReference type="ARBA" id="ARBA00022840"/>
    </source>
</evidence>
<dbReference type="EMBL" id="FOKK01000009">
    <property type="protein sequence ID" value="SFB39988.1"/>
    <property type="molecule type" value="Genomic_DNA"/>
</dbReference>
<keyword evidence="5" id="KW-0547">Nucleotide-binding</keyword>
<dbReference type="STRING" id="237018.SAMN04489723_10925"/>
<evidence type="ECO:0000256" key="3">
    <source>
        <dbReference type="ARBA" id="ARBA00022553"/>
    </source>
</evidence>
<evidence type="ECO:0000256" key="5">
    <source>
        <dbReference type="ARBA" id="ARBA00022741"/>
    </source>
</evidence>
<dbReference type="InterPro" id="IPR036890">
    <property type="entry name" value="HATPase_C_sf"/>
</dbReference>
<evidence type="ECO:0000256" key="1">
    <source>
        <dbReference type="ARBA" id="ARBA00000085"/>
    </source>
</evidence>
<evidence type="ECO:0000259" key="9">
    <source>
        <dbReference type="PROSITE" id="PS50109"/>
    </source>
</evidence>
<keyword evidence="6 10" id="KW-0418">Kinase</keyword>
<dbReference type="SMART" id="SM00387">
    <property type="entry name" value="HATPase_c"/>
    <property type="match status" value="1"/>
</dbReference>
<proteinExistence type="predicted"/>
<keyword evidence="3" id="KW-0597">Phosphoprotein</keyword>
<dbReference type="Gene3D" id="3.30.565.10">
    <property type="entry name" value="Histidine kinase-like ATPase, C-terminal domain"/>
    <property type="match status" value="2"/>
</dbReference>
<evidence type="ECO:0000256" key="6">
    <source>
        <dbReference type="ARBA" id="ARBA00022777"/>
    </source>
</evidence>
<dbReference type="RefSeq" id="WP_092898006.1">
    <property type="nucleotide sequence ID" value="NZ_FOKK01000009.1"/>
</dbReference>
<gene>
    <name evidence="10" type="ORF">SAMN04489723_10925</name>
</gene>
<dbReference type="AlphaFoldDB" id="A0A1I1AU63"/>
<dbReference type="PANTHER" id="PTHR43065:SF10">
    <property type="entry name" value="PEROXIDE STRESS-ACTIVATED HISTIDINE KINASE MAK3"/>
    <property type="match status" value="1"/>
</dbReference>
<dbReference type="InterPro" id="IPR005467">
    <property type="entry name" value="His_kinase_dom"/>
</dbReference>
<evidence type="ECO:0000256" key="8">
    <source>
        <dbReference type="ARBA" id="ARBA00023012"/>
    </source>
</evidence>
<keyword evidence="7" id="KW-0067">ATP-binding</keyword>
<protein>
    <recommendedName>
        <fullName evidence="2">histidine kinase</fullName>
        <ecNumber evidence="2">2.7.13.3</ecNumber>
    </recommendedName>
</protein>
<dbReference type="SUPFAM" id="SSF55874">
    <property type="entry name" value="ATPase domain of HSP90 chaperone/DNA topoisomerase II/histidine kinase"/>
    <property type="match status" value="2"/>
</dbReference>
<reference evidence="10 11" key="1">
    <citation type="submission" date="2016-10" db="EMBL/GenBank/DDBJ databases">
        <authorList>
            <person name="de Groot N.N."/>
        </authorList>
    </citation>
    <scope>NUCLEOTIDE SEQUENCE [LARGE SCALE GENOMIC DNA]</scope>
    <source>
        <strain evidence="10 11">DSM 23399</strain>
    </source>
</reference>
<evidence type="ECO:0000313" key="10">
    <source>
        <dbReference type="EMBL" id="SFB39988.1"/>
    </source>
</evidence>
<dbReference type="GO" id="GO:0000160">
    <property type="term" value="P:phosphorelay signal transduction system"/>
    <property type="evidence" value="ECO:0007669"/>
    <property type="project" value="UniProtKB-KW"/>
</dbReference>
<evidence type="ECO:0000256" key="2">
    <source>
        <dbReference type="ARBA" id="ARBA00012438"/>
    </source>
</evidence>
<dbReference type="Pfam" id="PF13589">
    <property type="entry name" value="HATPase_c_3"/>
    <property type="match status" value="1"/>
</dbReference>
<accession>A0A1I1AU63</accession>
<dbReference type="GO" id="GO:0005524">
    <property type="term" value="F:ATP binding"/>
    <property type="evidence" value="ECO:0007669"/>
    <property type="project" value="UniProtKB-KW"/>
</dbReference>
<dbReference type="InterPro" id="IPR003594">
    <property type="entry name" value="HATPase_dom"/>
</dbReference>